<dbReference type="EMBL" id="GBXM01042598">
    <property type="protein sequence ID" value="JAH65979.1"/>
    <property type="molecule type" value="Transcribed_RNA"/>
</dbReference>
<sequence>MLTFSSFPSSVHYGATVHHQSIRGHLVVEFESLLYRGDGSQHRKPVDSALDVGGCAKLIRQHLGNSRNLVFLEGMIREIILVPFPRAPRDF</sequence>
<accession>A0A0E9UJD8</accession>
<protein>
    <submittedName>
        <fullName evidence="1">Uncharacterized protein</fullName>
    </submittedName>
</protein>
<reference evidence="1" key="2">
    <citation type="journal article" date="2015" name="Fish Shellfish Immunol.">
        <title>Early steps in the European eel (Anguilla anguilla)-Vibrio vulnificus interaction in the gills: Role of the RtxA13 toxin.</title>
        <authorList>
            <person name="Callol A."/>
            <person name="Pajuelo D."/>
            <person name="Ebbesson L."/>
            <person name="Teles M."/>
            <person name="MacKenzie S."/>
            <person name="Amaro C."/>
        </authorList>
    </citation>
    <scope>NUCLEOTIDE SEQUENCE</scope>
</reference>
<evidence type="ECO:0000313" key="1">
    <source>
        <dbReference type="EMBL" id="JAH65979.1"/>
    </source>
</evidence>
<name>A0A0E9UJD8_ANGAN</name>
<organism evidence="1">
    <name type="scientific">Anguilla anguilla</name>
    <name type="common">European freshwater eel</name>
    <name type="synonym">Muraena anguilla</name>
    <dbReference type="NCBI Taxonomy" id="7936"/>
    <lineage>
        <taxon>Eukaryota</taxon>
        <taxon>Metazoa</taxon>
        <taxon>Chordata</taxon>
        <taxon>Craniata</taxon>
        <taxon>Vertebrata</taxon>
        <taxon>Euteleostomi</taxon>
        <taxon>Actinopterygii</taxon>
        <taxon>Neopterygii</taxon>
        <taxon>Teleostei</taxon>
        <taxon>Anguilliformes</taxon>
        <taxon>Anguillidae</taxon>
        <taxon>Anguilla</taxon>
    </lineage>
</organism>
<reference evidence="1" key="1">
    <citation type="submission" date="2014-11" db="EMBL/GenBank/DDBJ databases">
        <authorList>
            <person name="Amaro Gonzalez C."/>
        </authorList>
    </citation>
    <scope>NUCLEOTIDE SEQUENCE</scope>
</reference>
<proteinExistence type="predicted"/>
<dbReference type="AlphaFoldDB" id="A0A0E9UJD8"/>